<gene>
    <name evidence="2" type="ORF">RHOBADRAFT_44984</name>
</gene>
<dbReference type="GeneID" id="28974969"/>
<organism evidence="2 3">
    <name type="scientific">Rhodotorula graminis (strain WP1)</name>
    <dbReference type="NCBI Taxonomy" id="578459"/>
    <lineage>
        <taxon>Eukaryota</taxon>
        <taxon>Fungi</taxon>
        <taxon>Dikarya</taxon>
        <taxon>Basidiomycota</taxon>
        <taxon>Pucciniomycotina</taxon>
        <taxon>Microbotryomycetes</taxon>
        <taxon>Sporidiobolales</taxon>
        <taxon>Sporidiobolaceae</taxon>
        <taxon>Rhodotorula</taxon>
    </lineage>
</organism>
<feature type="region of interest" description="Disordered" evidence="1">
    <location>
        <begin position="196"/>
        <end position="250"/>
    </location>
</feature>
<proteinExistence type="predicted"/>
<protein>
    <submittedName>
        <fullName evidence="2">Uncharacterized protein</fullName>
    </submittedName>
</protein>
<evidence type="ECO:0000256" key="1">
    <source>
        <dbReference type="SAM" id="MobiDB-lite"/>
    </source>
</evidence>
<dbReference type="Proteomes" id="UP000053890">
    <property type="component" value="Unassembled WGS sequence"/>
</dbReference>
<evidence type="ECO:0000313" key="2">
    <source>
        <dbReference type="EMBL" id="KPV74495.1"/>
    </source>
</evidence>
<name>A0A194S1T6_RHOGW</name>
<evidence type="ECO:0000313" key="3">
    <source>
        <dbReference type="Proteomes" id="UP000053890"/>
    </source>
</evidence>
<feature type="region of interest" description="Disordered" evidence="1">
    <location>
        <begin position="345"/>
        <end position="436"/>
    </location>
</feature>
<dbReference type="RefSeq" id="XP_018270544.1">
    <property type="nucleotide sequence ID" value="XM_018414521.1"/>
</dbReference>
<keyword evidence="3" id="KW-1185">Reference proteome</keyword>
<feature type="region of interest" description="Disordered" evidence="1">
    <location>
        <begin position="292"/>
        <end position="325"/>
    </location>
</feature>
<sequence>MSNLLAYFLRPKKAAALPAVVAALPLRAKAVAPTMTGFQAFANDNVSMADEVKKVSRDASSAWAGKKVDAATSTGFAAFSRPGNSAYNALKRYHPSAGVALFTPKTSGVEAPKLELNKTKIEVPTFVPSYQLGHKFGVPAFEAFKTTKPGSGEFVVDTLDKAKPAFKTPAAVEDAAVEVKKVDKVDKGKAVERSLSPEIDLEKVDSRADAAEPASSTAPEDRPVKNLGSAANAKGRIASTSTSNADVGFSRFGGKRRRFDEVDADDESVTLATSSAALKAPKRSKRIEAAKAAKAVDSPLASTSARSLASSSSTSSLNKHAPVASTSKITIEDLKKDKEVAISERRRSKLKRASDELEDVKPAKKRKASLEGLKEKAREVVVAGPSRSKTLKRTSEELEDQAPAKKRKTASSPSPADDEALATSVTSPRKVKRSRNVGDLYRGGFAAAVVDPIGSSGWGRSSTVGGVHPALAIWGETALAVQGDDSHRFEELD</sequence>
<accession>A0A194S1T6</accession>
<feature type="compositionally biased region" description="Basic and acidic residues" evidence="1">
    <location>
        <begin position="352"/>
        <end position="379"/>
    </location>
</feature>
<feature type="compositionally biased region" description="Basic and acidic residues" evidence="1">
    <location>
        <begin position="200"/>
        <end position="210"/>
    </location>
</feature>
<dbReference type="EMBL" id="KQ474080">
    <property type="protein sequence ID" value="KPV74495.1"/>
    <property type="molecule type" value="Genomic_DNA"/>
</dbReference>
<dbReference type="AlphaFoldDB" id="A0A194S1T6"/>
<reference evidence="2 3" key="1">
    <citation type="journal article" date="2015" name="Front. Microbiol.">
        <title>Genome sequence of the plant growth promoting endophytic yeast Rhodotorula graminis WP1.</title>
        <authorList>
            <person name="Firrincieli A."/>
            <person name="Otillar R."/>
            <person name="Salamov A."/>
            <person name="Schmutz J."/>
            <person name="Khan Z."/>
            <person name="Redman R.S."/>
            <person name="Fleck N.D."/>
            <person name="Lindquist E."/>
            <person name="Grigoriev I.V."/>
            <person name="Doty S.L."/>
        </authorList>
    </citation>
    <scope>NUCLEOTIDE SEQUENCE [LARGE SCALE GENOMIC DNA]</scope>
    <source>
        <strain evidence="2 3">WP1</strain>
    </source>
</reference>
<feature type="compositionally biased region" description="Low complexity" evidence="1">
    <location>
        <begin position="298"/>
        <end position="317"/>
    </location>
</feature>